<dbReference type="Gene3D" id="3.40.50.2000">
    <property type="entry name" value="Glycogen Phosphorylase B"/>
    <property type="match status" value="2"/>
</dbReference>
<dbReference type="HOGENOM" id="CLU_009583_2_1_2"/>
<dbReference type="GO" id="GO:0016757">
    <property type="term" value="F:glycosyltransferase activity"/>
    <property type="evidence" value="ECO:0007669"/>
    <property type="project" value="UniProtKB-KW"/>
</dbReference>
<keyword evidence="1" id="KW-0328">Glycosyltransferase</keyword>
<dbReference type="STRING" id="666510.ASAC_0681"/>
<proteinExistence type="predicted"/>
<dbReference type="InterPro" id="IPR028098">
    <property type="entry name" value="Glyco_trans_4-like_N"/>
</dbReference>
<dbReference type="RefSeq" id="WP_013266599.1">
    <property type="nucleotide sequence ID" value="NC_014374.1"/>
</dbReference>
<dbReference type="GeneID" id="9498914"/>
<evidence type="ECO:0000256" key="2">
    <source>
        <dbReference type="ARBA" id="ARBA00022679"/>
    </source>
</evidence>
<protein>
    <submittedName>
        <fullName evidence="5">Glycosyl transferase group 1</fullName>
    </submittedName>
</protein>
<dbReference type="CDD" id="cd03801">
    <property type="entry name" value="GT4_PimA-like"/>
    <property type="match status" value="1"/>
</dbReference>
<dbReference type="AlphaFoldDB" id="D9Q199"/>
<reference evidence="5 6" key="1">
    <citation type="journal article" date="2010" name="Appl. Environ. Microbiol.">
        <title>The genome sequence of the crenarchaeon Acidilobus saccharovorans supports a new order, Acidilobales, and suggests an important ecological role in terrestrial acidic hot springs.</title>
        <authorList>
            <person name="Mardanov A.V."/>
            <person name="Svetlitchnyi V.A."/>
            <person name="Beletsky A.V."/>
            <person name="Prokofeva M.I."/>
            <person name="Bonch-Osmolovskaya E.A."/>
            <person name="Ravin N.V."/>
            <person name="Skryabin K.G."/>
        </authorList>
    </citation>
    <scope>NUCLEOTIDE SEQUENCE [LARGE SCALE GENOMIC DNA]</scope>
    <source>
        <strain evidence="6">DSM 16705 / JCM 18335 / VKM B-2471 / 345-15</strain>
    </source>
</reference>
<dbReference type="EMBL" id="CP001742">
    <property type="protein sequence ID" value="ADL19087.1"/>
    <property type="molecule type" value="Genomic_DNA"/>
</dbReference>
<gene>
    <name evidence="5" type="ordered locus">ASAC_0681</name>
</gene>
<dbReference type="PANTHER" id="PTHR12526">
    <property type="entry name" value="GLYCOSYLTRANSFERASE"/>
    <property type="match status" value="1"/>
</dbReference>
<dbReference type="Pfam" id="PF13439">
    <property type="entry name" value="Glyco_transf_4"/>
    <property type="match status" value="1"/>
</dbReference>
<feature type="domain" description="Glycosyl transferase family 1" evidence="3">
    <location>
        <begin position="189"/>
        <end position="352"/>
    </location>
</feature>
<dbReference type="Pfam" id="PF00534">
    <property type="entry name" value="Glycos_transf_1"/>
    <property type="match status" value="1"/>
</dbReference>
<dbReference type="KEGG" id="asc:ASAC_0681"/>
<evidence type="ECO:0000256" key="1">
    <source>
        <dbReference type="ARBA" id="ARBA00022676"/>
    </source>
</evidence>
<sequence>MRIVHVVHSYWPAAGGIENVVRALAEGMASRGHEVHVVTAAYGGRPREEVVNGVHVHRAKSIRLGFPDLTYPLYVPRELLRSADIVHGHSQNSLFTVKILEEAKGLGAKTALHFMAVDSLGDHPNPLVRLIGPLYGRRNVRVALKASDLRLVKSHRDAELLRARYGVETVYVPDGVDERLLTMPNMAEKFRERFGVHDPFVVYVGRLHRLKGVDVLIRAMTVVKRESPELKAVVVGPGDQGPYLALAERLGVRDRVLFTGYVDEEAKVGAIDASLALALPSVSDYAEAFSLAITEAWARGKPVIASAVGEVPYRVKNMVNGLLVPPRDPRALAEAILLLARDPSLGGKLGAEGSKSVLSWSEVIDHLLRIYQA</sequence>
<evidence type="ECO:0000259" key="4">
    <source>
        <dbReference type="Pfam" id="PF13439"/>
    </source>
</evidence>
<feature type="domain" description="Glycosyltransferase subfamily 4-like N-terminal" evidence="4">
    <location>
        <begin position="15"/>
        <end position="178"/>
    </location>
</feature>
<evidence type="ECO:0000313" key="5">
    <source>
        <dbReference type="EMBL" id="ADL19087.1"/>
    </source>
</evidence>
<dbReference type="Proteomes" id="UP000000346">
    <property type="component" value="Chromosome"/>
</dbReference>
<dbReference type="CAZy" id="GT4">
    <property type="family name" value="Glycosyltransferase Family 4"/>
</dbReference>
<keyword evidence="6" id="KW-1185">Reference proteome</keyword>
<evidence type="ECO:0000313" key="6">
    <source>
        <dbReference type="Proteomes" id="UP000000346"/>
    </source>
</evidence>
<name>D9Q199_ACIS3</name>
<accession>D9Q199</accession>
<evidence type="ECO:0000259" key="3">
    <source>
        <dbReference type="Pfam" id="PF00534"/>
    </source>
</evidence>
<dbReference type="SUPFAM" id="SSF53756">
    <property type="entry name" value="UDP-Glycosyltransferase/glycogen phosphorylase"/>
    <property type="match status" value="1"/>
</dbReference>
<dbReference type="InterPro" id="IPR001296">
    <property type="entry name" value="Glyco_trans_1"/>
</dbReference>
<organism evidence="5 6">
    <name type="scientific">Acidilobus saccharovorans (strain DSM 16705 / JCM 18335 / VKM B-2471 / 345-15)</name>
    <dbReference type="NCBI Taxonomy" id="666510"/>
    <lineage>
        <taxon>Archaea</taxon>
        <taxon>Thermoproteota</taxon>
        <taxon>Thermoprotei</taxon>
        <taxon>Acidilobales</taxon>
        <taxon>Acidilobaceae</taxon>
        <taxon>Acidilobus</taxon>
    </lineage>
</organism>
<dbReference type="OrthoDB" id="132546at2157"/>
<dbReference type="InParanoid" id="D9Q199"/>
<keyword evidence="2 5" id="KW-0808">Transferase</keyword>
<dbReference type="PANTHER" id="PTHR12526:SF510">
    <property type="entry name" value="D-INOSITOL 3-PHOSPHATE GLYCOSYLTRANSFERASE"/>
    <property type="match status" value="1"/>
</dbReference>
<dbReference type="eggNOG" id="arCOG01403">
    <property type="taxonomic scope" value="Archaea"/>
</dbReference>